<evidence type="ECO:0000313" key="4">
    <source>
        <dbReference type="Proteomes" id="UP001489897"/>
    </source>
</evidence>
<dbReference type="RefSeq" id="WP_342946946.1">
    <property type="nucleotide sequence ID" value="NZ_JAYMRV010000003.1"/>
</dbReference>
<proteinExistence type="predicted"/>
<evidence type="ECO:0000259" key="2">
    <source>
        <dbReference type="Pfam" id="PF07506"/>
    </source>
</evidence>
<dbReference type="Pfam" id="PF07506">
    <property type="entry name" value="RepB"/>
    <property type="match status" value="1"/>
</dbReference>
<dbReference type="InterPro" id="IPR011111">
    <property type="entry name" value="Plasmid_RepB"/>
</dbReference>
<protein>
    <submittedName>
        <fullName evidence="3">Plasmid partitioning protein RepB C-terminal domain-containing protein</fullName>
    </submittedName>
</protein>
<feature type="domain" description="RepB plasmid partition" evidence="2">
    <location>
        <begin position="10"/>
        <end position="100"/>
    </location>
</feature>
<evidence type="ECO:0000256" key="1">
    <source>
        <dbReference type="SAM" id="MobiDB-lite"/>
    </source>
</evidence>
<gene>
    <name evidence="3" type="ORF">VSR73_12060</name>
</gene>
<dbReference type="Proteomes" id="UP001489897">
    <property type="component" value="Unassembled WGS sequence"/>
</dbReference>
<reference evidence="3 4" key="1">
    <citation type="submission" date="2024-01" db="EMBL/GenBank/DDBJ databases">
        <title>The diversity of rhizobia nodulating Mimosa spp. in eleven states of Brazil covering several biomes is determined by host plant, location, and edaphic factors.</title>
        <authorList>
            <person name="Rouws L."/>
            <person name="Barauna A."/>
            <person name="Beukes C."/>
            <person name="De Faria S.M."/>
            <person name="Gross E."/>
            <person name="Dos Reis Junior F.B."/>
            <person name="Simon M."/>
            <person name="Maluk M."/>
            <person name="Odee D.W."/>
            <person name="Kenicer G."/>
            <person name="Young J.P.W."/>
            <person name="Reis V.M."/>
            <person name="Zilli J."/>
            <person name="James E.K."/>
        </authorList>
    </citation>
    <scope>NUCLEOTIDE SEQUENCE [LARGE SCALE GENOMIC DNA]</scope>
    <source>
        <strain evidence="3 4">JPY167</strain>
    </source>
</reference>
<name>A0ABU9RQI8_9BURK</name>
<feature type="region of interest" description="Disordered" evidence="1">
    <location>
        <begin position="110"/>
        <end position="138"/>
    </location>
</feature>
<organism evidence="3 4">
    <name type="scientific">Paraburkholderia ferrariae</name>
    <dbReference type="NCBI Taxonomy" id="386056"/>
    <lineage>
        <taxon>Bacteria</taxon>
        <taxon>Pseudomonadati</taxon>
        <taxon>Pseudomonadota</taxon>
        <taxon>Betaproteobacteria</taxon>
        <taxon>Burkholderiales</taxon>
        <taxon>Burkholderiaceae</taxon>
        <taxon>Paraburkholderia</taxon>
    </lineage>
</organism>
<comment type="caution">
    <text evidence="3">The sequence shown here is derived from an EMBL/GenBank/DDBJ whole genome shotgun (WGS) entry which is preliminary data.</text>
</comment>
<evidence type="ECO:0000313" key="3">
    <source>
        <dbReference type="EMBL" id="MEM5421791.1"/>
    </source>
</evidence>
<keyword evidence="4" id="KW-1185">Reference proteome</keyword>
<dbReference type="EMBL" id="JAYMRV010000003">
    <property type="protein sequence ID" value="MEM5421791.1"/>
    <property type="molecule type" value="Genomic_DNA"/>
</dbReference>
<accession>A0ABU9RQI8</accession>
<sequence>MWAGKLHGGLARAIVAATPPEQLEIDAGTRGKLGNEVSEQLAHLDRELATLQTGVAQTDERHGIEQLHLTVSAAYIATLLSNERVSRWLYEHHRDFAAQFETISLEARNERFRSDSSGPRSKNFRRIGEKRPGVSSQR</sequence>